<dbReference type="AlphaFoldDB" id="A0A0C2N8V7"/>
<dbReference type="EMBL" id="JWZT01001106">
    <property type="protein sequence ID" value="KII72765.1"/>
    <property type="molecule type" value="Genomic_DNA"/>
</dbReference>
<keyword evidence="2" id="KW-1185">Reference proteome</keyword>
<gene>
    <name evidence="1" type="ORF">RF11_10543</name>
</gene>
<comment type="caution">
    <text evidence="1">The sequence shown here is derived from an EMBL/GenBank/DDBJ whole genome shotgun (WGS) entry which is preliminary data.</text>
</comment>
<proteinExistence type="predicted"/>
<evidence type="ECO:0000313" key="1">
    <source>
        <dbReference type="EMBL" id="KII72765.1"/>
    </source>
</evidence>
<protein>
    <submittedName>
        <fullName evidence="1">Uncharacterized protein</fullName>
    </submittedName>
</protein>
<dbReference type="Proteomes" id="UP000031668">
    <property type="component" value="Unassembled WGS sequence"/>
</dbReference>
<reference evidence="1 2" key="1">
    <citation type="journal article" date="2014" name="Genome Biol. Evol.">
        <title>The genome of the myxosporean Thelohanellus kitauei shows adaptations to nutrient acquisition within its fish host.</title>
        <authorList>
            <person name="Yang Y."/>
            <person name="Xiong J."/>
            <person name="Zhou Z."/>
            <person name="Huo F."/>
            <person name="Miao W."/>
            <person name="Ran C."/>
            <person name="Liu Y."/>
            <person name="Zhang J."/>
            <person name="Feng J."/>
            <person name="Wang M."/>
            <person name="Wang M."/>
            <person name="Wang L."/>
            <person name="Yao B."/>
        </authorList>
    </citation>
    <scope>NUCLEOTIDE SEQUENCE [LARGE SCALE GENOMIC DNA]</scope>
    <source>
        <strain evidence="1">Wuqing</strain>
    </source>
</reference>
<organism evidence="1 2">
    <name type="scientific">Thelohanellus kitauei</name>
    <name type="common">Myxosporean</name>
    <dbReference type="NCBI Taxonomy" id="669202"/>
    <lineage>
        <taxon>Eukaryota</taxon>
        <taxon>Metazoa</taxon>
        <taxon>Cnidaria</taxon>
        <taxon>Myxozoa</taxon>
        <taxon>Myxosporea</taxon>
        <taxon>Bivalvulida</taxon>
        <taxon>Platysporina</taxon>
        <taxon>Myxobolidae</taxon>
        <taxon>Thelohanellus</taxon>
    </lineage>
</organism>
<accession>A0A0C2N8V7</accession>
<evidence type="ECO:0000313" key="2">
    <source>
        <dbReference type="Proteomes" id="UP000031668"/>
    </source>
</evidence>
<name>A0A0C2N8V7_THEKT</name>
<sequence length="243" mass="28074">MSFHLKKRTEGCLSKISNKILSKLQYLRNSVPTYHYQYAQMLLRLGIRAVLLHRLPDVTYANTASLKRKALHLCMIWKKTINICTAKFREYRGQISVAIDIQPKQIISSGRFSKVSTVKTTANFVYIYTYIQTYKQHLNADTFSRMPMGLDDDVDAKFEKFVNSISLIDIPMSYDSKEREVVGHHKQLKPTIPLNRKSQQKRHNYPRSEILAMIVLLKWILVQNPGDPQARTEATEVVKGGEN</sequence>